<evidence type="ECO:0000313" key="2">
    <source>
        <dbReference type="Proteomes" id="UP000256541"/>
    </source>
</evidence>
<dbReference type="AlphaFoldDB" id="A0A3E0VVT7"/>
<proteinExistence type="predicted"/>
<dbReference type="OrthoDB" id="5122891at2"/>
<gene>
    <name evidence="1" type="ORF">B7R22_13165</name>
</gene>
<name>A0A3E0VVT7_9MICO</name>
<dbReference type="Proteomes" id="UP000256541">
    <property type="component" value="Unassembled WGS sequence"/>
</dbReference>
<reference evidence="1 2" key="1">
    <citation type="submission" date="2017-04" db="EMBL/GenBank/DDBJ databases">
        <title>Comparative genome analysis of Subtercola boreus.</title>
        <authorList>
            <person name="Cho Y.-J."/>
            <person name="Cho A."/>
            <person name="Kim O.-S."/>
            <person name="Lee J.-I."/>
        </authorList>
    </citation>
    <scope>NUCLEOTIDE SEQUENCE [LARGE SCALE GENOMIC DNA]</scope>
    <source>
        <strain evidence="1 2">P27479</strain>
    </source>
</reference>
<accession>A0A3E0VVT7</accession>
<evidence type="ECO:0000313" key="1">
    <source>
        <dbReference type="EMBL" id="RFA13599.1"/>
    </source>
</evidence>
<protein>
    <submittedName>
        <fullName evidence="1">Uncharacterized protein</fullName>
    </submittedName>
</protein>
<dbReference type="EMBL" id="NBXB01000034">
    <property type="protein sequence ID" value="RFA13599.1"/>
    <property type="molecule type" value="Genomic_DNA"/>
</dbReference>
<sequence length="167" mass="17095">MPDPSALTPAGTAVPSDEWAVVRIADDSGEGATSTLALKAGLLRVGDADDLKDLKVMNGTSDTAVGTPYYINYAWVVLEGSENASPLQSISAVDSASGETGSTLLVPAEYEKCSDPVTGQFGGTNVVNVECSVDVFPGGVVPDRLVFDGDPADYKGTSAVQLAIPKA</sequence>
<organism evidence="1 2">
    <name type="scientific">Subtercola boreus</name>
    <dbReference type="NCBI Taxonomy" id="120213"/>
    <lineage>
        <taxon>Bacteria</taxon>
        <taxon>Bacillati</taxon>
        <taxon>Actinomycetota</taxon>
        <taxon>Actinomycetes</taxon>
        <taxon>Micrococcales</taxon>
        <taxon>Microbacteriaceae</taxon>
        <taxon>Subtercola</taxon>
    </lineage>
</organism>
<comment type="caution">
    <text evidence="1">The sequence shown here is derived from an EMBL/GenBank/DDBJ whole genome shotgun (WGS) entry which is preliminary data.</text>
</comment>